<keyword evidence="3" id="KW-1185">Reference proteome</keyword>
<dbReference type="AlphaFoldDB" id="A0A2P5EHF3"/>
<comment type="caution">
    <text evidence="2">The sequence shown here is derived from an EMBL/GenBank/DDBJ whole genome shotgun (WGS) entry which is preliminary data.</text>
</comment>
<accession>A0A2P5EHF3</accession>
<feature type="region of interest" description="Disordered" evidence="1">
    <location>
        <begin position="146"/>
        <end position="166"/>
    </location>
</feature>
<dbReference type="STRING" id="63057.A0A2P5EHF3"/>
<sequence>MKYNDAYKSSKNLRSEWYCHQALRALDQAADERYRRERNTSSMLKWLRKSIRGYDNFDSSLEGLKSFFSDVQERVSKNMVNVVDNSVTSFENIPSTVQNKGSTRKQDQNLNESDHCRQKEISLTKYNGNTFFPSLESQDDVELQASAQMEEDADKSPEFIDLSSPQKNSSKRLNLYYKLGANSHVPYGFIHGNETSASTVIHDFSGVRDQLSSHPLSVSYHNKNSSKAECFIVVTPQKNTAVNTSSSMVEMESSINLSVNSCSLKQRRFISSSPVICLIEEQHDAVDGDASDCATFIKDSTDNGDANQRADKCAEAKSKSSVPQLLSMNISLLKLPVLKILKLKNESKSKGIHVLVTDISSVRQQLCKRTLEGDSEHGTWSEKDGCVFNTIFCPFCGTDNNCLGVEVMATNASNIHLLNKILLYIDQLEIKNLEGSMYKDSKIKDPLPVSASSMDAVATLNSFDKFSYIPQENNSGGWITAKSKLRLPKRG</sequence>
<name>A0A2P5EHF3_TREOI</name>
<protein>
    <submittedName>
        <fullName evidence="2">Uncharacterized protein</fullName>
    </submittedName>
</protein>
<feature type="compositionally biased region" description="Basic and acidic residues" evidence="1">
    <location>
        <begin position="104"/>
        <end position="113"/>
    </location>
</feature>
<dbReference type="InParanoid" id="A0A2P5EHF3"/>
<proteinExistence type="predicted"/>
<evidence type="ECO:0000313" key="2">
    <source>
        <dbReference type="EMBL" id="PON84934.1"/>
    </source>
</evidence>
<dbReference type="EMBL" id="JXTC01000155">
    <property type="protein sequence ID" value="PON84934.1"/>
    <property type="molecule type" value="Genomic_DNA"/>
</dbReference>
<organism evidence="2 3">
    <name type="scientific">Trema orientale</name>
    <name type="common">Charcoal tree</name>
    <name type="synonym">Celtis orientalis</name>
    <dbReference type="NCBI Taxonomy" id="63057"/>
    <lineage>
        <taxon>Eukaryota</taxon>
        <taxon>Viridiplantae</taxon>
        <taxon>Streptophyta</taxon>
        <taxon>Embryophyta</taxon>
        <taxon>Tracheophyta</taxon>
        <taxon>Spermatophyta</taxon>
        <taxon>Magnoliopsida</taxon>
        <taxon>eudicotyledons</taxon>
        <taxon>Gunneridae</taxon>
        <taxon>Pentapetalae</taxon>
        <taxon>rosids</taxon>
        <taxon>fabids</taxon>
        <taxon>Rosales</taxon>
        <taxon>Cannabaceae</taxon>
        <taxon>Trema</taxon>
    </lineage>
</organism>
<reference evidence="3" key="1">
    <citation type="submission" date="2016-06" db="EMBL/GenBank/DDBJ databases">
        <title>Parallel loss of symbiosis genes in relatives of nitrogen-fixing non-legume Parasponia.</title>
        <authorList>
            <person name="Van Velzen R."/>
            <person name="Holmer R."/>
            <person name="Bu F."/>
            <person name="Rutten L."/>
            <person name="Van Zeijl A."/>
            <person name="Liu W."/>
            <person name="Santuari L."/>
            <person name="Cao Q."/>
            <person name="Sharma T."/>
            <person name="Shen D."/>
            <person name="Roswanjaya Y."/>
            <person name="Wardhani T."/>
            <person name="Kalhor M.S."/>
            <person name="Jansen J."/>
            <person name="Van den Hoogen J."/>
            <person name="Gungor B."/>
            <person name="Hartog M."/>
            <person name="Hontelez J."/>
            <person name="Verver J."/>
            <person name="Yang W.-C."/>
            <person name="Schijlen E."/>
            <person name="Repin R."/>
            <person name="Schilthuizen M."/>
            <person name="Schranz E."/>
            <person name="Heidstra R."/>
            <person name="Miyata K."/>
            <person name="Fedorova E."/>
            <person name="Kohlen W."/>
            <person name="Bisseling T."/>
            <person name="Smit S."/>
            <person name="Geurts R."/>
        </authorList>
    </citation>
    <scope>NUCLEOTIDE SEQUENCE [LARGE SCALE GENOMIC DNA]</scope>
    <source>
        <strain evidence="3">cv. RG33-2</strain>
    </source>
</reference>
<gene>
    <name evidence="2" type="ORF">TorRG33x02_193320</name>
</gene>
<dbReference type="OrthoDB" id="1747735at2759"/>
<evidence type="ECO:0000313" key="3">
    <source>
        <dbReference type="Proteomes" id="UP000237000"/>
    </source>
</evidence>
<feature type="region of interest" description="Disordered" evidence="1">
    <location>
        <begin position="93"/>
        <end position="113"/>
    </location>
</feature>
<evidence type="ECO:0000256" key="1">
    <source>
        <dbReference type="SAM" id="MobiDB-lite"/>
    </source>
</evidence>
<dbReference type="Proteomes" id="UP000237000">
    <property type="component" value="Unassembled WGS sequence"/>
</dbReference>